<keyword evidence="8" id="KW-1185">Reference proteome</keyword>
<dbReference type="PROSITE" id="PS51352">
    <property type="entry name" value="THIOREDOXIN_2"/>
    <property type="match status" value="1"/>
</dbReference>
<dbReference type="Pfam" id="PF02630">
    <property type="entry name" value="SCO1-SenC"/>
    <property type="match status" value="1"/>
</dbReference>
<feature type="compositionally biased region" description="Low complexity" evidence="5">
    <location>
        <begin position="34"/>
        <end position="48"/>
    </location>
</feature>
<feature type="region of interest" description="Disordered" evidence="5">
    <location>
        <begin position="31"/>
        <end position="61"/>
    </location>
</feature>
<dbReference type="SUPFAM" id="SSF52833">
    <property type="entry name" value="Thioredoxin-like"/>
    <property type="match status" value="1"/>
</dbReference>
<gene>
    <name evidence="7" type="ORF">FF100_09960</name>
</gene>
<evidence type="ECO:0000256" key="4">
    <source>
        <dbReference type="PIRSR" id="PIRSR603782-2"/>
    </source>
</evidence>
<evidence type="ECO:0000256" key="1">
    <source>
        <dbReference type="ARBA" id="ARBA00010996"/>
    </source>
</evidence>
<evidence type="ECO:0000313" key="7">
    <source>
        <dbReference type="EMBL" id="TNC14470.1"/>
    </source>
</evidence>
<reference evidence="7 8" key="1">
    <citation type="submission" date="2019-06" db="EMBL/GenBank/DDBJ databases">
        <title>Genome of Methylobacterium sp. 17Sr1-39.</title>
        <authorList>
            <person name="Seo T."/>
        </authorList>
    </citation>
    <scope>NUCLEOTIDE SEQUENCE [LARGE SCALE GENOMIC DNA]</scope>
    <source>
        <strain evidence="7 8">17Sr1-39</strain>
    </source>
</reference>
<evidence type="ECO:0000256" key="3">
    <source>
        <dbReference type="PIRSR" id="PIRSR603782-1"/>
    </source>
</evidence>
<dbReference type="PANTHER" id="PTHR12151">
    <property type="entry name" value="ELECTRON TRANSPORT PROTIN SCO1/SENC FAMILY MEMBER"/>
    <property type="match status" value="1"/>
</dbReference>
<dbReference type="GO" id="GO:0046872">
    <property type="term" value="F:metal ion binding"/>
    <property type="evidence" value="ECO:0007669"/>
    <property type="project" value="UniProtKB-KW"/>
</dbReference>
<feature type="domain" description="Thioredoxin" evidence="6">
    <location>
        <begin position="54"/>
        <end position="213"/>
    </location>
</feature>
<feature type="binding site" evidence="3">
    <location>
        <position position="92"/>
    </location>
    <ligand>
        <name>Cu cation</name>
        <dbReference type="ChEBI" id="CHEBI:23378"/>
    </ligand>
</feature>
<name>A0A5C4LKV6_9HYPH</name>
<sequence>MVLHRPALAAFLVGLTCVGPSVRAQDTVGREAGAQAPTVQASTAQAAPPAGPPGGGSLLAGHFRLTAPDGTPVDTDDLAGKPYALFFGFTHCPDICPTTLAELSLALSHLPARALPVFFVSVDPERDTPEVLGRYMQSFDPGIVGLSGPRRAIDEAIRGFGIVARRTELTGGGYAYGHTATLFLIDGDGLIVDRLSPGIGPDVLAARLAALAGSPVVPGR</sequence>
<proteinExistence type="inferred from homology"/>
<feature type="binding site" evidence="3">
    <location>
        <position position="96"/>
    </location>
    <ligand>
        <name>Cu cation</name>
        <dbReference type="ChEBI" id="CHEBI:23378"/>
    </ligand>
</feature>
<keyword evidence="2 3" id="KW-0186">Copper</keyword>
<evidence type="ECO:0000313" key="8">
    <source>
        <dbReference type="Proteomes" id="UP000305267"/>
    </source>
</evidence>
<evidence type="ECO:0000259" key="6">
    <source>
        <dbReference type="PROSITE" id="PS51352"/>
    </source>
</evidence>
<dbReference type="InterPro" id="IPR036249">
    <property type="entry name" value="Thioredoxin-like_sf"/>
</dbReference>
<accession>A0A5C4LKV6</accession>
<dbReference type="OrthoDB" id="9790194at2"/>
<feature type="binding site" evidence="3">
    <location>
        <position position="178"/>
    </location>
    <ligand>
        <name>Cu cation</name>
        <dbReference type="ChEBI" id="CHEBI:23378"/>
    </ligand>
</feature>
<protein>
    <submittedName>
        <fullName evidence="7">SCO family protein</fullName>
    </submittedName>
</protein>
<evidence type="ECO:0000256" key="5">
    <source>
        <dbReference type="SAM" id="MobiDB-lite"/>
    </source>
</evidence>
<dbReference type="RefSeq" id="WP_139035550.1">
    <property type="nucleotide sequence ID" value="NZ_VDDA01000003.1"/>
</dbReference>
<dbReference type="InterPro" id="IPR003782">
    <property type="entry name" value="SCO1/SenC"/>
</dbReference>
<dbReference type="InterPro" id="IPR013766">
    <property type="entry name" value="Thioredoxin_domain"/>
</dbReference>
<dbReference type="PANTHER" id="PTHR12151:SF25">
    <property type="entry name" value="LINALOOL DEHYDRATASE_ISOMERASE DOMAIN-CONTAINING PROTEIN"/>
    <property type="match status" value="1"/>
</dbReference>
<evidence type="ECO:0000256" key="2">
    <source>
        <dbReference type="ARBA" id="ARBA00023008"/>
    </source>
</evidence>
<keyword evidence="3" id="KW-0479">Metal-binding</keyword>
<organism evidence="7 8">
    <name type="scientific">Methylobacterium terricola</name>
    <dbReference type="NCBI Taxonomy" id="2583531"/>
    <lineage>
        <taxon>Bacteria</taxon>
        <taxon>Pseudomonadati</taxon>
        <taxon>Pseudomonadota</taxon>
        <taxon>Alphaproteobacteria</taxon>
        <taxon>Hyphomicrobiales</taxon>
        <taxon>Methylobacteriaceae</taxon>
        <taxon>Methylobacterium</taxon>
    </lineage>
</organism>
<feature type="disulfide bond" description="Redox-active" evidence="4">
    <location>
        <begin position="92"/>
        <end position="96"/>
    </location>
</feature>
<comment type="similarity">
    <text evidence="1">Belongs to the SCO1/2 family.</text>
</comment>
<dbReference type="EMBL" id="VDDA01000003">
    <property type="protein sequence ID" value="TNC14470.1"/>
    <property type="molecule type" value="Genomic_DNA"/>
</dbReference>
<comment type="caution">
    <text evidence="7">The sequence shown here is derived from an EMBL/GenBank/DDBJ whole genome shotgun (WGS) entry which is preliminary data.</text>
</comment>
<dbReference type="AlphaFoldDB" id="A0A5C4LKV6"/>
<dbReference type="Gene3D" id="3.40.30.10">
    <property type="entry name" value="Glutaredoxin"/>
    <property type="match status" value="1"/>
</dbReference>
<dbReference type="CDD" id="cd02968">
    <property type="entry name" value="SCO"/>
    <property type="match status" value="1"/>
</dbReference>
<dbReference type="Proteomes" id="UP000305267">
    <property type="component" value="Unassembled WGS sequence"/>
</dbReference>
<keyword evidence="4" id="KW-1015">Disulfide bond</keyword>